<evidence type="ECO:0000313" key="2">
    <source>
        <dbReference type="Proteomes" id="UP001371456"/>
    </source>
</evidence>
<sequence>MDNHKFAIIDSTGKHNDVEAPVSNSGKINMNSLKEELFGKVQTINYYTRLEDNWI</sequence>
<name>A0AAN8YNW9_SOLBU</name>
<gene>
    <name evidence="1" type="ORF">RDI58_000220</name>
</gene>
<organism evidence="1 2">
    <name type="scientific">Solanum bulbocastanum</name>
    <name type="common">Wild potato</name>
    <dbReference type="NCBI Taxonomy" id="147425"/>
    <lineage>
        <taxon>Eukaryota</taxon>
        <taxon>Viridiplantae</taxon>
        <taxon>Streptophyta</taxon>
        <taxon>Embryophyta</taxon>
        <taxon>Tracheophyta</taxon>
        <taxon>Spermatophyta</taxon>
        <taxon>Magnoliopsida</taxon>
        <taxon>eudicotyledons</taxon>
        <taxon>Gunneridae</taxon>
        <taxon>Pentapetalae</taxon>
        <taxon>asterids</taxon>
        <taxon>lamiids</taxon>
        <taxon>Solanales</taxon>
        <taxon>Solanaceae</taxon>
        <taxon>Solanoideae</taxon>
        <taxon>Solaneae</taxon>
        <taxon>Solanum</taxon>
    </lineage>
</organism>
<reference evidence="1 2" key="1">
    <citation type="submission" date="2024-02" db="EMBL/GenBank/DDBJ databases">
        <title>de novo genome assembly of Solanum bulbocastanum strain 11H21.</title>
        <authorList>
            <person name="Hosaka A.J."/>
        </authorList>
    </citation>
    <scope>NUCLEOTIDE SEQUENCE [LARGE SCALE GENOMIC DNA]</scope>
    <source>
        <tissue evidence="1">Young leaves</tissue>
    </source>
</reference>
<proteinExistence type="predicted"/>
<dbReference type="AlphaFoldDB" id="A0AAN8YNW9"/>
<dbReference type="EMBL" id="JBANQN010000001">
    <property type="protein sequence ID" value="KAK6802440.1"/>
    <property type="molecule type" value="Genomic_DNA"/>
</dbReference>
<accession>A0AAN8YNW9</accession>
<comment type="caution">
    <text evidence="1">The sequence shown here is derived from an EMBL/GenBank/DDBJ whole genome shotgun (WGS) entry which is preliminary data.</text>
</comment>
<keyword evidence="2" id="KW-1185">Reference proteome</keyword>
<protein>
    <submittedName>
        <fullName evidence="1">Uncharacterized protein</fullName>
    </submittedName>
</protein>
<dbReference type="Proteomes" id="UP001371456">
    <property type="component" value="Unassembled WGS sequence"/>
</dbReference>
<evidence type="ECO:0000313" key="1">
    <source>
        <dbReference type="EMBL" id="KAK6802440.1"/>
    </source>
</evidence>